<sequence length="322" mass="36886">MTSILSTMIIANPKILQFIFQSLPEPIFLLNRQGVYLEVYGGSDSNRHHNPANLIGLNLYDVLPVAQATQFLSVIEQAIDQNCAKELEYEIDPTQLAYFNLALGPIEKQYFSALIIPLPGTEMVLWIIRNISNYKRSVEKLAQHQLKLEHLTHIDHLTQVYNRYAMDYLLPQALDTARQDNLSAALLMIDIDCFKEYNDEYGHLQGDEVLRQISQTLQRWKSEGELCFRYGGDEFLIFMTNVSAEQCQQRTKQLMLMVTELNIKHSRSRVSDHVTITIGIRHSDQLEPDVTTEKLVAVADQALFYAKHHQRGTVHILSSAII</sequence>
<dbReference type="InterPro" id="IPR050469">
    <property type="entry name" value="Diguanylate_Cyclase"/>
</dbReference>
<dbReference type="NCBIfam" id="TIGR00254">
    <property type="entry name" value="GGDEF"/>
    <property type="match status" value="1"/>
</dbReference>
<proteinExistence type="predicted"/>
<keyword evidence="4" id="KW-0808">Transferase</keyword>
<dbReference type="SUPFAM" id="SSF55785">
    <property type="entry name" value="PYP-like sensor domain (PAS domain)"/>
    <property type="match status" value="1"/>
</dbReference>
<organism evidence="4 5">
    <name type="scientific">Vibrio chanodichtyis</name>
    <dbReference type="NCBI Taxonomy" id="3027932"/>
    <lineage>
        <taxon>Bacteria</taxon>
        <taxon>Pseudomonadati</taxon>
        <taxon>Pseudomonadota</taxon>
        <taxon>Gammaproteobacteria</taxon>
        <taxon>Vibrionales</taxon>
        <taxon>Vibrionaceae</taxon>
        <taxon>Vibrio</taxon>
    </lineage>
</organism>
<dbReference type="PROSITE" id="PS50887">
    <property type="entry name" value="GGDEF"/>
    <property type="match status" value="1"/>
</dbReference>
<feature type="domain" description="GGDEF" evidence="3">
    <location>
        <begin position="182"/>
        <end position="319"/>
    </location>
</feature>
<dbReference type="SMART" id="SM00267">
    <property type="entry name" value="GGDEF"/>
    <property type="match status" value="1"/>
</dbReference>
<dbReference type="InterPro" id="IPR000160">
    <property type="entry name" value="GGDEF_dom"/>
</dbReference>
<gene>
    <name evidence="4" type="ORF">PUN32_00560</name>
</gene>
<dbReference type="InterPro" id="IPR029787">
    <property type="entry name" value="Nucleotide_cyclase"/>
</dbReference>
<keyword evidence="4" id="KW-0548">Nucleotidyltransferase</keyword>
<dbReference type="Gene3D" id="3.30.450.20">
    <property type="entry name" value="PAS domain"/>
    <property type="match status" value="1"/>
</dbReference>
<dbReference type="Proteomes" id="UP001216189">
    <property type="component" value="Unassembled WGS sequence"/>
</dbReference>
<dbReference type="Pfam" id="PF00990">
    <property type="entry name" value="GGDEF"/>
    <property type="match status" value="1"/>
</dbReference>
<dbReference type="InterPro" id="IPR035965">
    <property type="entry name" value="PAS-like_dom_sf"/>
</dbReference>
<evidence type="ECO:0000256" key="2">
    <source>
        <dbReference type="ARBA" id="ARBA00034247"/>
    </source>
</evidence>
<evidence type="ECO:0000259" key="3">
    <source>
        <dbReference type="PROSITE" id="PS50887"/>
    </source>
</evidence>
<dbReference type="GO" id="GO:0052621">
    <property type="term" value="F:diguanylate cyclase activity"/>
    <property type="evidence" value="ECO:0007669"/>
    <property type="project" value="UniProtKB-EC"/>
</dbReference>
<accession>A0ABT5UVQ0</accession>
<dbReference type="CDD" id="cd01949">
    <property type="entry name" value="GGDEF"/>
    <property type="match status" value="1"/>
</dbReference>
<evidence type="ECO:0000313" key="5">
    <source>
        <dbReference type="Proteomes" id="UP001216189"/>
    </source>
</evidence>
<dbReference type="InterPro" id="IPR043128">
    <property type="entry name" value="Rev_trsase/Diguanyl_cyclase"/>
</dbReference>
<protein>
    <recommendedName>
        <fullName evidence="1">diguanylate cyclase</fullName>
        <ecNumber evidence="1">2.7.7.65</ecNumber>
    </recommendedName>
</protein>
<dbReference type="EC" id="2.7.7.65" evidence="1"/>
<evidence type="ECO:0000256" key="1">
    <source>
        <dbReference type="ARBA" id="ARBA00012528"/>
    </source>
</evidence>
<evidence type="ECO:0000313" key="4">
    <source>
        <dbReference type="EMBL" id="MDE1513502.1"/>
    </source>
</evidence>
<dbReference type="PANTHER" id="PTHR45138:SF9">
    <property type="entry name" value="DIGUANYLATE CYCLASE DGCM-RELATED"/>
    <property type="match status" value="1"/>
</dbReference>
<dbReference type="PANTHER" id="PTHR45138">
    <property type="entry name" value="REGULATORY COMPONENTS OF SENSORY TRANSDUCTION SYSTEM"/>
    <property type="match status" value="1"/>
</dbReference>
<dbReference type="Gene3D" id="3.30.70.270">
    <property type="match status" value="1"/>
</dbReference>
<dbReference type="EMBL" id="JARBFT010000001">
    <property type="protein sequence ID" value="MDE1513502.1"/>
    <property type="molecule type" value="Genomic_DNA"/>
</dbReference>
<name>A0ABT5UVQ0_9VIBR</name>
<reference evidence="4 5" key="1">
    <citation type="submission" date="2023-02" db="EMBL/GenBank/DDBJ databases">
        <title>Vibrio intestini sp. nov., a close relative of Vibrio cholerae isolated from the intestine of Healthy Culter dabryi.</title>
        <authorList>
            <person name="Wu N."/>
        </authorList>
    </citation>
    <scope>NUCLEOTIDE SEQUENCE [LARGE SCALE GENOMIC DNA]</scope>
    <source>
        <strain evidence="4 5">DSL-7</strain>
    </source>
</reference>
<dbReference type="RefSeq" id="WP_274721274.1">
    <property type="nucleotide sequence ID" value="NZ_JARBFT010000001.1"/>
</dbReference>
<comment type="catalytic activity">
    <reaction evidence="2">
        <text>2 GTP = 3',3'-c-di-GMP + 2 diphosphate</text>
        <dbReference type="Rhea" id="RHEA:24898"/>
        <dbReference type="ChEBI" id="CHEBI:33019"/>
        <dbReference type="ChEBI" id="CHEBI:37565"/>
        <dbReference type="ChEBI" id="CHEBI:58805"/>
        <dbReference type="EC" id="2.7.7.65"/>
    </reaction>
</comment>
<comment type="caution">
    <text evidence="4">The sequence shown here is derived from an EMBL/GenBank/DDBJ whole genome shotgun (WGS) entry which is preliminary data.</text>
</comment>
<dbReference type="SUPFAM" id="SSF55073">
    <property type="entry name" value="Nucleotide cyclase"/>
    <property type="match status" value="1"/>
</dbReference>
<keyword evidence="5" id="KW-1185">Reference proteome</keyword>